<sequence length="131" mass="13971">MFSAGLKTVVGLAFVLAMGFLLVILSCALWANWLPLLVAATFVIAPIPNSLCSRFAGADDISPEYNSSYTDFGHFLTGMLVVAGFAEPLLFSHANLVEPAACWMSMIGGGLIYGTILTYSGLFDEGKGYDF</sequence>
<feature type="transmembrane region" description="Helical" evidence="6">
    <location>
        <begin position="103"/>
        <end position="122"/>
    </location>
</feature>
<gene>
    <name evidence="7" type="ORF">FFLO_02392</name>
</gene>
<evidence type="ECO:0008006" key="9">
    <source>
        <dbReference type="Google" id="ProtNLM"/>
    </source>
</evidence>
<accession>A0A8K0JNF8</accession>
<evidence type="ECO:0000256" key="6">
    <source>
        <dbReference type="SAM" id="Phobius"/>
    </source>
</evidence>
<proteinExistence type="inferred from homology"/>
<dbReference type="PANTHER" id="PTHR12050">
    <property type="entry name" value="LEPTIN RECEPTOR-RELATED"/>
    <property type="match status" value="1"/>
</dbReference>
<dbReference type="OrthoDB" id="14246at2759"/>
<organism evidence="7 8">
    <name type="scientific">Filobasidium floriforme</name>
    <dbReference type="NCBI Taxonomy" id="5210"/>
    <lineage>
        <taxon>Eukaryota</taxon>
        <taxon>Fungi</taxon>
        <taxon>Dikarya</taxon>
        <taxon>Basidiomycota</taxon>
        <taxon>Agaricomycotina</taxon>
        <taxon>Tremellomycetes</taxon>
        <taxon>Filobasidiales</taxon>
        <taxon>Filobasidiaceae</taxon>
        <taxon>Filobasidium</taxon>
    </lineage>
</organism>
<protein>
    <recommendedName>
        <fullName evidence="9">Vacuolar protein sorting 55</fullName>
    </recommendedName>
</protein>
<evidence type="ECO:0000313" key="7">
    <source>
        <dbReference type="EMBL" id="KAG7562207.1"/>
    </source>
</evidence>
<comment type="subcellular location">
    <subcellularLocation>
        <location evidence="1">Membrane</location>
        <topology evidence="1">Multi-pass membrane protein</topology>
    </subcellularLocation>
</comment>
<dbReference type="PROSITE" id="PS51257">
    <property type="entry name" value="PROKAR_LIPOPROTEIN"/>
    <property type="match status" value="1"/>
</dbReference>
<evidence type="ECO:0000256" key="5">
    <source>
        <dbReference type="ARBA" id="ARBA00023136"/>
    </source>
</evidence>
<dbReference type="EMBL" id="JABELV010000037">
    <property type="protein sequence ID" value="KAG7562207.1"/>
    <property type="molecule type" value="Genomic_DNA"/>
</dbReference>
<dbReference type="PANTHER" id="PTHR12050:SF0">
    <property type="entry name" value="RH04491P"/>
    <property type="match status" value="1"/>
</dbReference>
<evidence type="ECO:0000313" key="8">
    <source>
        <dbReference type="Proteomes" id="UP000812966"/>
    </source>
</evidence>
<dbReference type="GO" id="GO:0032511">
    <property type="term" value="P:late endosome to vacuole transport via multivesicular body sorting pathway"/>
    <property type="evidence" value="ECO:0007669"/>
    <property type="project" value="TreeGrafter"/>
</dbReference>
<dbReference type="Pfam" id="PF04133">
    <property type="entry name" value="Vps55"/>
    <property type="match status" value="1"/>
</dbReference>
<dbReference type="Proteomes" id="UP000812966">
    <property type="component" value="Unassembled WGS sequence"/>
</dbReference>
<name>A0A8K0JNF8_9TREE</name>
<dbReference type="InterPro" id="IPR007262">
    <property type="entry name" value="Vps55/LEPROT"/>
</dbReference>
<evidence type="ECO:0000256" key="3">
    <source>
        <dbReference type="ARBA" id="ARBA00022692"/>
    </source>
</evidence>
<keyword evidence="3 6" id="KW-0812">Transmembrane</keyword>
<keyword evidence="8" id="KW-1185">Reference proteome</keyword>
<feature type="transmembrane region" description="Helical" evidence="6">
    <location>
        <begin position="72"/>
        <end position="91"/>
    </location>
</feature>
<keyword evidence="4 6" id="KW-1133">Transmembrane helix</keyword>
<feature type="transmembrane region" description="Helical" evidence="6">
    <location>
        <begin position="12"/>
        <end position="33"/>
    </location>
</feature>
<dbReference type="AlphaFoldDB" id="A0A8K0JNF8"/>
<evidence type="ECO:0000256" key="2">
    <source>
        <dbReference type="ARBA" id="ARBA00005645"/>
    </source>
</evidence>
<reference evidence="7" key="1">
    <citation type="submission" date="2020-04" db="EMBL/GenBank/DDBJ databases">
        <title>Analysis of mating type loci in Filobasidium floriforme.</title>
        <authorList>
            <person name="Nowrousian M."/>
        </authorList>
    </citation>
    <scope>NUCLEOTIDE SEQUENCE</scope>
    <source>
        <strain evidence="7">CBS 6242</strain>
    </source>
</reference>
<dbReference type="GO" id="GO:0034424">
    <property type="term" value="C:Vps55/Vps68 complex"/>
    <property type="evidence" value="ECO:0007669"/>
    <property type="project" value="TreeGrafter"/>
</dbReference>
<evidence type="ECO:0000256" key="1">
    <source>
        <dbReference type="ARBA" id="ARBA00004141"/>
    </source>
</evidence>
<evidence type="ECO:0000256" key="4">
    <source>
        <dbReference type="ARBA" id="ARBA00022989"/>
    </source>
</evidence>
<keyword evidence="5 6" id="KW-0472">Membrane</keyword>
<comment type="similarity">
    <text evidence="2">Belongs to the OB-RGRP/VPS55 family.</text>
</comment>
<comment type="caution">
    <text evidence="7">The sequence shown here is derived from an EMBL/GenBank/DDBJ whole genome shotgun (WGS) entry which is preliminary data.</text>
</comment>